<dbReference type="Pfam" id="PF00646">
    <property type="entry name" value="F-box"/>
    <property type="match status" value="1"/>
</dbReference>
<dbReference type="InterPro" id="IPR050796">
    <property type="entry name" value="SCF_F-box_component"/>
</dbReference>
<dbReference type="PANTHER" id="PTHR31672">
    <property type="entry name" value="BNACNNG10540D PROTEIN"/>
    <property type="match status" value="1"/>
</dbReference>
<evidence type="ECO:0000259" key="1">
    <source>
        <dbReference type="PROSITE" id="PS50181"/>
    </source>
</evidence>
<evidence type="ECO:0000313" key="2">
    <source>
        <dbReference type="EMBL" id="KAH9317352.1"/>
    </source>
</evidence>
<name>A0AA38G6N5_TAXCH</name>
<organism evidence="2 3">
    <name type="scientific">Taxus chinensis</name>
    <name type="common">Chinese yew</name>
    <name type="synonym">Taxus wallichiana var. chinensis</name>
    <dbReference type="NCBI Taxonomy" id="29808"/>
    <lineage>
        <taxon>Eukaryota</taxon>
        <taxon>Viridiplantae</taxon>
        <taxon>Streptophyta</taxon>
        <taxon>Embryophyta</taxon>
        <taxon>Tracheophyta</taxon>
        <taxon>Spermatophyta</taxon>
        <taxon>Pinopsida</taxon>
        <taxon>Pinidae</taxon>
        <taxon>Conifers II</taxon>
        <taxon>Cupressales</taxon>
        <taxon>Taxaceae</taxon>
        <taxon>Taxus</taxon>
    </lineage>
</organism>
<dbReference type="Gene3D" id="1.20.1280.50">
    <property type="match status" value="1"/>
</dbReference>
<dbReference type="InterPro" id="IPR036047">
    <property type="entry name" value="F-box-like_dom_sf"/>
</dbReference>
<dbReference type="PROSITE" id="PS50181">
    <property type="entry name" value="FBOX"/>
    <property type="match status" value="1"/>
</dbReference>
<accession>A0AA38G6N5</accession>
<gene>
    <name evidence="2" type="ORF">KI387_019121</name>
</gene>
<dbReference type="AlphaFoldDB" id="A0AA38G6N5"/>
<keyword evidence="3" id="KW-1185">Reference proteome</keyword>
<dbReference type="InterPro" id="IPR001810">
    <property type="entry name" value="F-box_dom"/>
</dbReference>
<dbReference type="Proteomes" id="UP000824469">
    <property type="component" value="Unassembled WGS sequence"/>
</dbReference>
<dbReference type="SUPFAM" id="SSF81383">
    <property type="entry name" value="F-box domain"/>
    <property type="match status" value="1"/>
</dbReference>
<feature type="domain" description="F-box" evidence="1">
    <location>
        <begin position="7"/>
        <end position="53"/>
    </location>
</feature>
<protein>
    <recommendedName>
        <fullName evidence="1">F-box domain-containing protein</fullName>
    </recommendedName>
</protein>
<evidence type="ECO:0000313" key="3">
    <source>
        <dbReference type="Proteomes" id="UP000824469"/>
    </source>
</evidence>
<dbReference type="EMBL" id="JAHRHJ020000004">
    <property type="protein sequence ID" value="KAH9317352.1"/>
    <property type="molecule type" value="Genomic_DNA"/>
</dbReference>
<dbReference type="SMART" id="SM00256">
    <property type="entry name" value="FBOX"/>
    <property type="match status" value="1"/>
</dbReference>
<proteinExistence type="predicted"/>
<reference evidence="2 3" key="1">
    <citation type="journal article" date="2021" name="Nat. Plants">
        <title>The Taxus genome provides insights into paclitaxel biosynthesis.</title>
        <authorList>
            <person name="Xiong X."/>
            <person name="Gou J."/>
            <person name="Liao Q."/>
            <person name="Li Y."/>
            <person name="Zhou Q."/>
            <person name="Bi G."/>
            <person name="Li C."/>
            <person name="Du R."/>
            <person name="Wang X."/>
            <person name="Sun T."/>
            <person name="Guo L."/>
            <person name="Liang H."/>
            <person name="Lu P."/>
            <person name="Wu Y."/>
            <person name="Zhang Z."/>
            <person name="Ro D.K."/>
            <person name="Shang Y."/>
            <person name="Huang S."/>
            <person name="Yan J."/>
        </authorList>
    </citation>
    <scope>NUCLEOTIDE SEQUENCE [LARGE SCALE GENOMIC DNA]</scope>
    <source>
        <strain evidence="2">Ta-2019</strain>
    </source>
</reference>
<sequence>MTCKHSTMAFDILPEEIIHEILCRLPLDKVLQVQSVCRSWHATVSSSPIFHKLWEDRHSEKWLVMDQCDHGFALFNTKKWLKKKILSDPKSCWRLLAAAGGLLLYKNNIDGMLKVVNPLTLLSRQLSDPAVGEKPLSFYIMKGSDFLIDLYVDSRAATYKILIFGRFSTVYDRDFLIYRSGQLSWKIILSNGDTDRTIRAPWLLYKTTCNKRVYRLLLRNYEVYEDVNDHVVVSWGSVVWKGRNIMLANCWGVVGRVLQIIYELDEGSGRWIISSVCRRNSASEFQPNYIPFDELLCEKEFPLTYGGRDNECIWIMPTETEEDIEETQLELQQKHTFNGYNYQNSTAFPTPLRFWPIP</sequence>
<comment type="caution">
    <text evidence="2">The sequence shown here is derived from an EMBL/GenBank/DDBJ whole genome shotgun (WGS) entry which is preliminary data.</text>
</comment>